<protein>
    <submittedName>
        <fullName evidence="1">Uncharacterized protein</fullName>
    </submittedName>
</protein>
<keyword evidence="2" id="KW-1185">Reference proteome</keyword>
<evidence type="ECO:0000313" key="2">
    <source>
        <dbReference type="Proteomes" id="UP001057402"/>
    </source>
</evidence>
<sequence length="683" mass="73581">MHPSLPLLALFFLPLTTLSLPISETNALMSIKSSLDPQGRILTSWTLGSDPCGPSFEGVACNEEGQVANISLQGKGLTGKIPAEISALTNLTGLYLHFNGLSGGIPREISGLSQLSELYLNVNNLSGEIPPELGYSPNLQVLQLCYNNLSGSVPTQLGSLKELSVLALQYNRLTGAIPASLGDLKKLVRLDLSFNRLFGSIPVRLVDAPSLNVLDVRNNTLSGEIPIGLKRLNGGFQYENNAGLCGGGFLGIEVCSASDHKNPNKPEPFGPDNLSAKNIPESAKIPANCTGNRAHCVSPTSTPQTGLAFGVVGVAVALALAGFLSFSIYRRRKQKISSMIDSSDSRLSTDQIKEVYCRRSTSPLISLEYSNGWDPLVKGGSLSGVVGGFSQEVFESFMYNLEDVERATHCFSEMNLLGKSGFSATYKGLLRDGSVVAVKCIAKMSCRSDEDEFLKGLKLLTSLKHENLVQLRGFCCSKGRGECFLIYEYVPNGNLLQHLDAEHGSEKVLEWLTRVSIVAGIAEGIRYIHSSKGKKPGLVHQNISAGKVLLDHWNNPLLSDSGLHKLLADDVVFSALKASAAMGYLAPEYATTGRFTEKSDVYAFGMILLQVLCGKSKITAAMQQTVELGKLNEFMDGNLNGNFSESQATKILNIALLCTHESAHCRPGMDDVVQELSRLESIL</sequence>
<dbReference type="EMBL" id="CM042891">
    <property type="protein sequence ID" value="KAI4302786.1"/>
    <property type="molecule type" value="Genomic_DNA"/>
</dbReference>
<reference evidence="2" key="1">
    <citation type="journal article" date="2023" name="Front. Plant Sci.">
        <title>Chromosomal-level genome assembly of Melastoma candidum provides insights into trichome evolution.</title>
        <authorList>
            <person name="Zhong Y."/>
            <person name="Wu W."/>
            <person name="Sun C."/>
            <person name="Zou P."/>
            <person name="Liu Y."/>
            <person name="Dai S."/>
            <person name="Zhou R."/>
        </authorList>
    </citation>
    <scope>NUCLEOTIDE SEQUENCE [LARGE SCALE GENOMIC DNA]</scope>
</reference>
<organism evidence="1 2">
    <name type="scientific">Melastoma candidum</name>
    <dbReference type="NCBI Taxonomy" id="119954"/>
    <lineage>
        <taxon>Eukaryota</taxon>
        <taxon>Viridiplantae</taxon>
        <taxon>Streptophyta</taxon>
        <taxon>Embryophyta</taxon>
        <taxon>Tracheophyta</taxon>
        <taxon>Spermatophyta</taxon>
        <taxon>Magnoliopsida</taxon>
        <taxon>eudicotyledons</taxon>
        <taxon>Gunneridae</taxon>
        <taxon>Pentapetalae</taxon>
        <taxon>rosids</taxon>
        <taxon>malvids</taxon>
        <taxon>Myrtales</taxon>
        <taxon>Melastomataceae</taxon>
        <taxon>Melastomatoideae</taxon>
        <taxon>Melastomateae</taxon>
        <taxon>Melastoma</taxon>
    </lineage>
</organism>
<evidence type="ECO:0000313" key="1">
    <source>
        <dbReference type="EMBL" id="KAI4302786.1"/>
    </source>
</evidence>
<comment type="caution">
    <text evidence="1">The sequence shown here is derived from an EMBL/GenBank/DDBJ whole genome shotgun (WGS) entry which is preliminary data.</text>
</comment>
<dbReference type="Proteomes" id="UP001057402">
    <property type="component" value="Chromosome 12"/>
</dbReference>
<proteinExistence type="predicted"/>
<accession>A0ACB9KZ26</accession>
<name>A0ACB9KZ26_9MYRT</name>
<gene>
    <name evidence="1" type="ORF">MLD38_038493</name>
</gene>